<evidence type="ECO:0000313" key="9">
    <source>
        <dbReference type="EMBL" id="KNC78397.1"/>
    </source>
</evidence>
<dbReference type="InterPro" id="IPR000192">
    <property type="entry name" value="Aminotrans_V_dom"/>
</dbReference>
<keyword evidence="5" id="KW-0670">Pyruvate</keyword>
<evidence type="ECO:0000313" key="10">
    <source>
        <dbReference type="Proteomes" id="UP000054560"/>
    </source>
</evidence>
<organism evidence="9 10">
    <name type="scientific">Sphaeroforma arctica JP610</name>
    <dbReference type="NCBI Taxonomy" id="667725"/>
    <lineage>
        <taxon>Eukaryota</taxon>
        <taxon>Ichthyosporea</taxon>
        <taxon>Ichthyophonida</taxon>
        <taxon>Sphaeroforma</taxon>
    </lineage>
</organism>
<dbReference type="InterPro" id="IPR015424">
    <property type="entry name" value="PyrdxlP-dep_Trfase"/>
</dbReference>
<dbReference type="EC" id="2.6.1.37" evidence="6"/>
<accession>A0A0L0FNK7</accession>
<keyword evidence="4" id="KW-0663">Pyridoxal phosphate</keyword>
<gene>
    <name evidence="9" type="ORF">SARC_09166</name>
</gene>
<dbReference type="NCBIfam" id="NF010006">
    <property type="entry name" value="PRK13479.1"/>
    <property type="match status" value="1"/>
</dbReference>
<dbReference type="OrthoDB" id="7403325at2759"/>
<keyword evidence="10" id="KW-1185">Reference proteome</keyword>
<sequence length="291" mass="31953">AGTFAIESVISSAVPRGGKFVIFSNGSYGDRMQSVADCYGLDVVFERFDEKTPVDLARVREVLEDNKDAALVATVHSETSSGLINDVSGLGAVVKEVLPAEAKYFVDAMSSFGGIPLDMREANIDFLVSSANKCLEGVPGFSYVICTREALESCKGNGRTVSLDLFNQNKGLDANGQFRFTPATHAMCAFNEALAEFDAEGGIEARYNRYRTNNTIVLEGMRALGFKSFLKDEDQGPFITSFLYPDHPNFDFNEFYEKLNAKDLCIYPGKTIQFISAATLAVYLYCTLRIL</sequence>
<feature type="non-terminal residue" evidence="9">
    <location>
        <position position="1"/>
    </location>
</feature>
<evidence type="ECO:0000256" key="4">
    <source>
        <dbReference type="ARBA" id="ARBA00022898"/>
    </source>
</evidence>
<evidence type="ECO:0000256" key="1">
    <source>
        <dbReference type="ARBA" id="ARBA00001933"/>
    </source>
</evidence>
<dbReference type="STRING" id="667725.A0A0L0FNK7"/>
<dbReference type="GO" id="GO:0047304">
    <property type="term" value="F:2-aminoethylphosphonate-pyruvate transaminase activity"/>
    <property type="evidence" value="ECO:0007669"/>
    <property type="project" value="UniProtKB-EC"/>
</dbReference>
<dbReference type="Gene3D" id="3.90.1150.10">
    <property type="entry name" value="Aspartate Aminotransferase, domain 1"/>
    <property type="match status" value="1"/>
</dbReference>
<dbReference type="EMBL" id="KQ242496">
    <property type="protein sequence ID" value="KNC78397.1"/>
    <property type="molecule type" value="Genomic_DNA"/>
</dbReference>
<dbReference type="InterPro" id="IPR015422">
    <property type="entry name" value="PyrdxlP-dep_Trfase_small"/>
</dbReference>
<evidence type="ECO:0000259" key="8">
    <source>
        <dbReference type="Pfam" id="PF00266"/>
    </source>
</evidence>
<evidence type="ECO:0000256" key="2">
    <source>
        <dbReference type="ARBA" id="ARBA00022576"/>
    </source>
</evidence>
<evidence type="ECO:0000256" key="3">
    <source>
        <dbReference type="ARBA" id="ARBA00022679"/>
    </source>
</evidence>
<evidence type="ECO:0000256" key="6">
    <source>
        <dbReference type="ARBA" id="ARBA00044521"/>
    </source>
</evidence>
<dbReference type="Gene3D" id="3.40.640.10">
    <property type="entry name" value="Type I PLP-dependent aspartate aminotransferase-like (Major domain)"/>
    <property type="match status" value="1"/>
</dbReference>
<dbReference type="GeneID" id="25909670"/>
<dbReference type="eggNOG" id="KOG2862">
    <property type="taxonomic scope" value="Eukaryota"/>
</dbReference>
<feature type="domain" description="Aminotransferase class V" evidence="8">
    <location>
        <begin position="3"/>
        <end position="281"/>
    </location>
</feature>
<keyword evidence="3" id="KW-0808">Transferase</keyword>
<comment type="catalytic activity">
    <reaction evidence="7">
        <text>(2-aminoethyl)phosphonate + pyruvate = phosphonoacetaldehyde + L-alanine</text>
        <dbReference type="Rhea" id="RHEA:17021"/>
        <dbReference type="ChEBI" id="CHEBI:15361"/>
        <dbReference type="ChEBI" id="CHEBI:57418"/>
        <dbReference type="ChEBI" id="CHEBI:57972"/>
        <dbReference type="ChEBI" id="CHEBI:58383"/>
        <dbReference type="EC" id="2.6.1.37"/>
    </reaction>
</comment>
<proteinExistence type="inferred from homology"/>
<evidence type="ECO:0000256" key="5">
    <source>
        <dbReference type="ARBA" id="ARBA00023317"/>
    </source>
</evidence>
<dbReference type="GO" id="GO:0019700">
    <property type="term" value="P:organic phosphonate catabolic process"/>
    <property type="evidence" value="ECO:0007669"/>
    <property type="project" value="InterPro"/>
</dbReference>
<protein>
    <recommendedName>
        <fullName evidence="6">2-aminoethylphosphonate--pyruvate transaminase</fullName>
        <ecNumber evidence="6">2.6.1.37</ecNumber>
    </recommendedName>
</protein>
<dbReference type="InterPro" id="IPR012703">
    <property type="entry name" value="NH2EtPonate_pyrv_transaminase"/>
</dbReference>
<reference evidence="9 10" key="1">
    <citation type="submission" date="2011-02" db="EMBL/GenBank/DDBJ databases">
        <title>The Genome Sequence of Sphaeroforma arctica JP610.</title>
        <authorList>
            <consortium name="The Broad Institute Genome Sequencing Platform"/>
            <person name="Russ C."/>
            <person name="Cuomo C."/>
            <person name="Young S.K."/>
            <person name="Zeng Q."/>
            <person name="Gargeya S."/>
            <person name="Alvarado L."/>
            <person name="Berlin A."/>
            <person name="Chapman S.B."/>
            <person name="Chen Z."/>
            <person name="Freedman E."/>
            <person name="Gellesch M."/>
            <person name="Goldberg J."/>
            <person name="Griggs A."/>
            <person name="Gujja S."/>
            <person name="Heilman E."/>
            <person name="Heiman D."/>
            <person name="Howarth C."/>
            <person name="Mehta T."/>
            <person name="Neiman D."/>
            <person name="Pearson M."/>
            <person name="Roberts A."/>
            <person name="Saif S."/>
            <person name="Shea T."/>
            <person name="Shenoy N."/>
            <person name="Sisk P."/>
            <person name="Stolte C."/>
            <person name="Sykes S."/>
            <person name="White J."/>
            <person name="Yandava C."/>
            <person name="Burger G."/>
            <person name="Gray M.W."/>
            <person name="Holland P.W.H."/>
            <person name="King N."/>
            <person name="Lang F.B.F."/>
            <person name="Roger A.J."/>
            <person name="Ruiz-Trillo I."/>
            <person name="Haas B."/>
            <person name="Nusbaum C."/>
            <person name="Birren B."/>
        </authorList>
    </citation>
    <scope>NUCLEOTIDE SEQUENCE [LARGE SCALE GENOMIC DNA]</scope>
    <source>
        <strain evidence="9 10">JP610</strain>
    </source>
</reference>
<dbReference type="HAMAP" id="MF_01376">
    <property type="entry name" value="PhnW_aminotrans_5"/>
    <property type="match status" value="1"/>
</dbReference>
<name>A0A0L0FNK7_9EUKA</name>
<dbReference type="SUPFAM" id="SSF53383">
    <property type="entry name" value="PLP-dependent transferases"/>
    <property type="match status" value="1"/>
</dbReference>
<dbReference type="PANTHER" id="PTHR42778:SF1">
    <property type="entry name" value="2-AMINOETHYLPHOSPHONATE--PYRUVATE TRANSAMINASE"/>
    <property type="match status" value="1"/>
</dbReference>
<dbReference type="PANTHER" id="PTHR42778">
    <property type="entry name" value="2-AMINOETHYLPHOSPHONATE--PYRUVATE TRANSAMINASE"/>
    <property type="match status" value="1"/>
</dbReference>
<dbReference type="Proteomes" id="UP000054560">
    <property type="component" value="Unassembled WGS sequence"/>
</dbReference>
<dbReference type="AlphaFoldDB" id="A0A0L0FNK7"/>
<keyword evidence="2" id="KW-0032">Aminotransferase</keyword>
<evidence type="ECO:0000256" key="7">
    <source>
        <dbReference type="ARBA" id="ARBA00049460"/>
    </source>
</evidence>
<comment type="cofactor">
    <cofactor evidence="1">
        <name>pyridoxal 5'-phosphate</name>
        <dbReference type="ChEBI" id="CHEBI:597326"/>
    </cofactor>
</comment>
<dbReference type="InterPro" id="IPR015421">
    <property type="entry name" value="PyrdxlP-dep_Trfase_major"/>
</dbReference>
<dbReference type="RefSeq" id="XP_014152299.1">
    <property type="nucleotide sequence ID" value="XM_014296824.1"/>
</dbReference>
<dbReference type="Pfam" id="PF00266">
    <property type="entry name" value="Aminotran_5"/>
    <property type="match status" value="1"/>
</dbReference>